<protein>
    <recommendedName>
        <fullName evidence="6">Transcription factor CBF/NF-Y/archaeal histone domain-containing protein</fullName>
    </recommendedName>
</protein>
<evidence type="ECO:0000256" key="5">
    <source>
        <dbReference type="SAM" id="MobiDB-lite"/>
    </source>
</evidence>
<dbReference type="EMBL" id="JASCZI010181631">
    <property type="protein sequence ID" value="MED6185014.1"/>
    <property type="molecule type" value="Genomic_DNA"/>
</dbReference>
<reference evidence="7 8" key="1">
    <citation type="journal article" date="2023" name="Plants (Basel)">
        <title>Bridging the Gap: Combining Genomics and Transcriptomics Approaches to Understand Stylosanthes scabra, an Orphan Legume from the Brazilian Caatinga.</title>
        <authorList>
            <person name="Ferreira-Neto J.R.C."/>
            <person name="da Silva M.D."/>
            <person name="Binneck E."/>
            <person name="de Melo N.F."/>
            <person name="da Silva R.H."/>
            <person name="de Melo A.L.T.M."/>
            <person name="Pandolfi V."/>
            <person name="Bustamante F.O."/>
            <person name="Brasileiro-Vidal A.C."/>
            <person name="Benko-Iseppon A.M."/>
        </authorList>
    </citation>
    <scope>NUCLEOTIDE SEQUENCE [LARGE SCALE GENOMIC DNA]</scope>
    <source>
        <tissue evidence="7">Leaves</tissue>
    </source>
</reference>
<feature type="domain" description="Transcription factor CBF/NF-Y/archaeal histone" evidence="6">
    <location>
        <begin position="33"/>
        <end position="97"/>
    </location>
</feature>
<organism evidence="7 8">
    <name type="scientific">Stylosanthes scabra</name>
    <dbReference type="NCBI Taxonomy" id="79078"/>
    <lineage>
        <taxon>Eukaryota</taxon>
        <taxon>Viridiplantae</taxon>
        <taxon>Streptophyta</taxon>
        <taxon>Embryophyta</taxon>
        <taxon>Tracheophyta</taxon>
        <taxon>Spermatophyta</taxon>
        <taxon>Magnoliopsida</taxon>
        <taxon>eudicotyledons</taxon>
        <taxon>Gunneridae</taxon>
        <taxon>Pentapetalae</taxon>
        <taxon>rosids</taxon>
        <taxon>fabids</taxon>
        <taxon>Fabales</taxon>
        <taxon>Fabaceae</taxon>
        <taxon>Papilionoideae</taxon>
        <taxon>50 kb inversion clade</taxon>
        <taxon>dalbergioids sensu lato</taxon>
        <taxon>Dalbergieae</taxon>
        <taxon>Pterocarpus clade</taxon>
        <taxon>Stylosanthes</taxon>
    </lineage>
</organism>
<evidence type="ECO:0000313" key="7">
    <source>
        <dbReference type="EMBL" id="MED6185014.1"/>
    </source>
</evidence>
<dbReference type="InterPro" id="IPR027113">
    <property type="entry name" value="Transc_fact_NFYB/HAP3"/>
</dbReference>
<dbReference type="PANTHER" id="PTHR11064">
    <property type="entry name" value="CCAAT-BINDING TRANSCRIPTION FACTOR-RELATED"/>
    <property type="match status" value="1"/>
</dbReference>
<dbReference type="PRINTS" id="PR00615">
    <property type="entry name" value="CCAATSUBUNTA"/>
</dbReference>
<dbReference type="PANTHER" id="PTHR11064:SF9">
    <property type="entry name" value="NUCLEAR TRANSCRIPTION FACTOR Y SUBUNIT BETA"/>
    <property type="match status" value="1"/>
</dbReference>
<gene>
    <name evidence="7" type="ORF">PIB30_052931</name>
</gene>
<evidence type="ECO:0000313" key="8">
    <source>
        <dbReference type="Proteomes" id="UP001341840"/>
    </source>
</evidence>
<sequence>MESDGSSCHGLPQNSSSYSSNGGRNPQEENLITLPMSSVHRIMRQIVPKHAKICDDTKDIVRSCICEFIGTITDEAIEHCNTDQRSVLTADDIIRAMSSLGFKNYAELLEAHLRHVRYMGTKVHYTDVPQCPGGNVVPPPTPTHGGAGGLDPPTSFARGEIGKVSGEFGLASGARSTSDGNVGGSGFDPLAYLNRDKFL</sequence>
<proteinExistence type="inferred from homology"/>
<dbReference type="Gene3D" id="1.10.20.10">
    <property type="entry name" value="Histone, subunit A"/>
    <property type="match status" value="1"/>
</dbReference>
<dbReference type="Pfam" id="PF00808">
    <property type="entry name" value="CBFD_NFYB_HMF"/>
    <property type="match status" value="1"/>
</dbReference>
<dbReference type="InterPro" id="IPR003958">
    <property type="entry name" value="CBFA_NFYB_domain"/>
</dbReference>
<dbReference type="SUPFAM" id="SSF47113">
    <property type="entry name" value="Histone-fold"/>
    <property type="match status" value="1"/>
</dbReference>
<keyword evidence="3" id="KW-0238">DNA-binding</keyword>
<evidence type="ECO:0000256" key="1">
    <source>
        <dbReference type="ARBA" id="ARBA00009053"/>
    </source>
</evidence>
<dbReference type="Proteomes" id="UP001341840">
    <property type="component" value="Unassembled WGS sequence"/>
</dbReference>
<comment type="caution">
    <text evidence="7">The sequence shown here is derived from an EMBL/GenBank/DDBJ whole genome shotgun (WGS) entry which is preliminary data.</text>
</comment>
<keyword evidence="4" id="KW-0804">Transcription</keyword>
<name>A0ABU6WGR6_9FABA</name>
<dbReference type="InterPro" id="IPR009072">
    <property type="entry name" value="Histone-fold"/>
</dbReference>
<evidence type="ECO:0000256" key="3">
    <source>
        <dbReference type="ARBA" id="ARBA00023125"/>
    </source>
</evidence>
<evidence type="ECO:0000256" key="2">
    <source>
        <dbReference type="ARBA" id="ARBA00023015"/>
    </source>
</evidence>
<feature type="region of interest" description="Disordered" evidence="5">
    <location>
        <begin position="1"/>
        <end position="29"/>
    </location>
</feature>
<accession>A0ABU6WGR6</accession>
<evidence type="ECO:0000256" key="4">
    <source>
        <dbReference type="ARBA" id="ARBA00023163"/>
    </source>
</evidence>
<dbReference type="CDD" id="cd22907">
    <property type="entry name" value="HFD_NFYB"/>
    <property type="match status" value="1"/>
</dbReference>
<keyword evidence="2" id="KW-0805">Transcription regulation</keyword>
<keyword evidence="8" id="KW-1185">Reference proteome</keyword>
<comment type="similarity">
    <text evidence="1">Belongs to the NFYB/HAP3 subunit family.</text>
</comment>
<evidence type="ECO:0000259" key="6">
    <source>
        <dbReference type="Pfam" id="PF00808"/>
    </source>
</evidence>